<dbReference type="SMART" id="SM00774">
    <property type="entry name" value="WRKY"/>
    <property type="match status" value="1"/>
</dbReference>
<comment type="caution">
    <text evidence="8">The sequence shown here is derived from an EMBL/GenBank/DDBJ whole genome shotgun (WGS) entry which is preliminary data.</text>
</comment>
<feature type="domain" description="WRKY" evidence="7">
    <location>
        <begin position="134"/>
        <end position="199"/>
    </location>
</feature>
<evidence type="ECO:0000256" key="3">
    <source>
        <dbReference type="ARBA" id="ARBA00023125"/>
    </source>
</evidence>
<sequence length="212" mass="24018">MQEMNLSTLRSEWHNRIYFRDRPSEWKTCGMDSCAISINSFANDDIPGKKPGNHATKMPPTFEVTGMPINLEADDIDNIESTKFESEGVTVSLEEDVNPEAGGVDSIKSTKLECTEDPIHYKANEISVQFLVPGNTSHIFDGFNWLKYGQKNRKNSIHPRSYFRCADRDCHVKKQTELSSDCEGTVSITYYGKHNHLPPNNHVSSNAKRPKH</sequence>
<dbReference type="AlphaFoldDB" id="A0A8T2RV11"/>
<keyword evidence="4" id="KW-0804">Transcription</keyword>
<proteinExistence type="predicted"/>
<keyword evidence="9" id="KW-1185">Reference proteome</keyword>
<keyword evidence="2" id="KW-0805">Transcription regulation</keyword>
<name>A0A8T2RV11_CERRI</name>
<dbReference type="Gene3D" id="2.20.25.80">
    <property type="entry name" value="WRKY domain"/>
    <property type="match status" value="1"/>
</dbReference>
<accession>A0A8T2RV11</accession>
<comment type="subcellular location">
    <subcellularLocation>
        <location evidence="1">Nucleus</location>
    </subcellularLocation>
</comment>
<evidence type="ECO:0000313" key="9">
    <source>
        <dbReference type="Proteomes" id="UP000825935"/>
    </source>
</evidence>
<keyword evidence="5" id="KW-0539">Nucleus</keyword>
<dbReference type="GO" id="GO:0043565">
    <property type="term" value="F:sequence-specific DNA binding"/>
    <property type="evidence" value="ECO:0007669"/>
    <property type="project" value="InterPro"/>
</dbReference>
<evidence type="ECO:0000256" key="4">
    <source>
        <dbReference type="ARBA" id="ARBA00023163"/>
    </source>
</evidence>
<dbReference type="InterPro" id="IPR036576">
    <property type="entry name" value="WRKY_dom_sf"/>
</dbReference>
<evidence type="ECO:0000256" key="2">
    <source>
        <dbReference type="ARBA" id="ARBA00023015"/>
    </source>
</evidence>
<evidence type="ECO:0000313" key="8">
    <source>
        <dbReference type="EMBL" id="KAH7299584.1"/>
    </source>
</evidence>
<dbReference type="Pfam" id="PF03106">
    <property type="entry name" value="WRKY"/>
    <property type="match status" value="1"/>
</dbReference>
<evidence type="ECO:0000256" key="1">
    <source>
        <dbReference type="ARBA" id="ARBA00004123"/>
    </source>
</evidence>
<dbReference type="PANTHER" id="PTHR31221:SF193">
    <property type="entry name" value="WRKY TRANSCRIPTION FACTOR PROTEIN 1-RELATED"/>
    <property type="match status" value="1"/>
</dbReference>
<dbReference type="OrthoDB" id="1842836at2759"/>
<keyword evidence="3" id="KW-0238">DNA-binding</keyword>
<dbReference type="Proteomes" id="UP000825935">
    <property type="component" value="Chromosome 24"/>
</dbReference>
<protein>
    <recommendedName>
        <fullName evidence="7">WRKY domain-containing protein</fullName>
    </recommendedName>
</protein>
<reference evidence="8" key="1">
    <citation type="submission" date="2021-08" db="EMBL/GenBank/DDBJ databases">
        <title>WGS assembly of Ceratopteris richardii.</title>
        <authorList>
            <person name="Marchant D.B."/>
            <person name="Chen G."/>
            <person name="Jenkins J."/>
            <person name="Shu S."/>
            <person name="Leebens-Mack J."/>
            <person name="Grimwood J."/>
            <person name="Schmutz J."/>
            <person name="Soltis P."/>
            <person name="Soltis D."/>
            <person name="Chen Z.-H."/>
        </authorList>
    </citation>
    <scope>NUCLEOTIDE SEQUENCE</scope>
    <source>
        <strain evidence="8">Whitten #5841</strain>
        <tissue evidence="8">Leaf</tissue>
    </source>
</reference>
<evidence type="ECO:0000259" key="7">
    <source>
        <dbReference type="PROSITE" id="PS50811"/>
    </source>
</evidence>
<dbReference type="GO" id="GO:0003700">
    <property type="term" value="F:DNA-binding transcription factor activity"/>
    <property type="evidence" value="ECO:0007669"/>
    <property type="project" value="InterPro"/>
</dbReference>
<dbReference type="InterPro" id="IPR003657">
    <property type="entry name" value="WRKY_dom"/>
</dbReference>
<feature type="compositionally biased region" description="Polar residues" evidence="6">
    <location>
        <begin position="201"/>
        <end position="212"/>
    </location>
</feature>
<dbReference type="EMBL" id="CM035429">
    <property type="protein sequence ID" value="KAH7299584.1"/>
    <property type="molecule type" value="Genomic_DNA"/>
</dbReference>
<dbReference type="PANTHER" id="PTHR31221">
    <property type="entry name" value="WRKY TRANSCRIPTION FACTOR PROTEIN 1-RELATED"/>
    <property type="match status" value="1"/>
</dbReference>
<feature type="region of interest" description="Disordered" evidence="6">
    <location>
        <begin position="193"/>
        <end position="212"/>
    </location>
</feature>
<dbReference type="InterPro" id="IPR044810">
    <property type="entry name" value="WRKY_plant"/>
</dbReference>
<evidence type="ECO:0000256" key="5">
    <source>
        <dbReference type="ARBA" id="ARBA00023242"/>
    </source>
</evidence>
<dbReference type="GO" id="GO:0005634">
    <property type="term" value="C:nucleus"/>
    <property type="evidence" value="ECO:0007669"/>
    <property type="project" value="UniProtKB-SubCell"/>
</dbReference>
<dbReference type="SUPFAM" id="SSF118290">
    <property type="entry name" value="WRKY DNA-binding domain"/>
    <property type="match status" value="1"/>
</dbReference>
<organism evidence="8 9">
    <name type="scientific">Ceratopteris richardii</name>
    <name type="common">Triangle waterfern</name>
    <dbReference type="NCBI Taxonomy" id="49495"/>
    <lineage>
        <taxon>Eukaryota</taxon>
        <taxon>Viridiplantae</taxon>
        <taxon>Streptophyta</taxon>
        <taxon>Embryophyta</taxon>
        <taxon>Tracheophyta</taxon>
        <taxon>Polypodiopsida</taxon>
        <taxon>Polypodiidae</taxon>
        <taxon>Polypodiales</taxon>
        <taxon>Pteridineae</taxon>
        <taxon>Pteridaceae</taxon>
        <taxon>Parkerioideae</taxon>
        <taxon>Ceratopteris</taxon>
    </lineage>
</organism>
<gene>
    <name evidence="8" type="ORF">KP509_24G019100</name>
</gene>
<evidence type="ECO:0000256" key="6">
    <source>
        <dbReference type="SAM" id="MobiDB-lite"/>
    </source>
</evidence>
<dbReference type="PROSITE" id="PS50811">
    <property type="entry name" value="WRKY"/>
    <property type="match status" value="1"/>
</dbReference>